<proteinExistence type="predicted"/>
<dbReference type="EMBL" id="CASHTH010003754">
    <property type="protein sequence ID" value="CAI8048851.1"/>
    <property type="molecule type" value="Genomic_DNA"/>
</dbReference>
<reference evidence="1" key="1">
    <citation type="submission" date="2023-03" db="EMBL/GenBank/DDBJ databases">
        <authorList>
            <person name="Steffen K."/>
            <person name="Cardenas P."/>
        </authorList>
    </citation>
    <scope>NUCLEOTIDE SEQUENCE</scope>
</reference>
<accession>A0AA35XDY7</accession>
<evidence type="ECO:0000313" key="2">
    <source>
        <dbReference type="Proteomes" id="UP001174909"/>
    </source>
</evidence>
<sequence length="43" mass="5156">MWCRRGISGKVYVEFVCTRQKVMVLVLRKFLETYQETQSILCL</sequence>
<name>A0AA35XDY7_GEOBA</name>
<organism evidence="1 2">
    <name type="scientific">Geodia barretti</name>
    <name type="common">Barrett's horny sponge</name>
    <dbReference type="NCBI Taxonomy" id="519541"/>
    <lineage>
        <taxon>Eukaryota</taxon>
        <taxon>Metazoa</taxon>
        <taxon>Porifera</taxon>
        <taxon>Demospongiae</taxon>
        <taxon>Heteroscleromorpha</taxon>
        <taxon>Tetractinellida</taxon>
        <taxon>Astrophorina</taxon>
        <taxon>Geodiidae</taxon>
        <taxon>Geodia</taxon>
    </lineage>
</organism>
<evidence type="ECO:0000313" key="1">
    <source>
        <dbReference type="EMBL" id="CAI8048851.1"/>
    </source>
</evidence>
<keyword evidence="2" id="KW-1185">Reference proteome</keyword>
<protein>
    <submittedName>
        <fullName evidence="1">Uncharacterized protein</fullName>
    </submittedName>
</protein>
<comment type="caution">
    <text evidence="1">The sequence shown here is derived from an EMBL/GenBank/DDBJ whole genome shotgun (WGS) entry which is preliminary data.</text>
</comment>
<dbReference type="AlphaFoldDB" id="A0AA35XDY7"/>
<dbReference type="Proteomes" id="UP001174909">
    <property type="component" value="Unassembled WGS sequence"/>
</dbReference>
<gene>
    <name evidence="1" type="ORF">GBAR_LOCUS26925</name>
</gene>